<dbReference type="InterPro" id="IPR039422">
    <property type="entry name" value="MarR/SlyA-like"/>
</dbReference>
<evidence type="ECO:0000259" key="1">
    <source>
        <dbReference type="PROSITE" id="PS50995"/>
    </source>
</evidence>
<protein>
    <submittedName>
        <fullName evidence="2">MarR family transcriptional regulator</fullName>
    </submittedName>
</protein>
<evidence type="ECO:0000313" key="2">
    <source>
        <dbReference type="EMBL" id="GLK09684.1"/>
    </source>
</evidence>
<evidence type="ECO:0000313" key="3">
    <source>
        <dbReference type="Proteomes" id="UP001143474"/>
    </source>
</evidence>
<dbReference type="SMART" id="SM00347">
    <property type="entry name" value="HTH_MARR"/>
    <property type="match status" value="1"/>
</dbReference>
<dbReference type="SUPFAM" id="SSF46785">
    <property type="entry name" value="Winged helix' DNA-binding domain"/>
    <property type="match status" value="1"/>
</dbReference>
<dbReference type="InterPro" id="IPR036388">
    <property type="entry name" value="WH-like_DNA-bd_sf"/>
</dbReference>
<sequence>MPGPERERDGPGAAVTLWGMSEPDSIDRHIAHWSRELSDLDPQLEGIVTRMQMLVRLLKRKKDIWLAEGGLKPWEFDVLHHLVAAGPPYRVSPTLLAEQLDTHPATLTNRLDRIEEAGYIRREHDPSDRRRLLVALTSAGRAVWQERMDEGDRTERALLGTLTSEERELLDDLLRRLVQGAEAEGPPLMPDWSSGG</sequence>
<dbReference type="GO" id="GO:0003700">
    <property type="term" value="F:DNA-binding transcription factor activity"/>
    <property type="evidence" value="ECO:0007669"/>
    <property type="project" value="InterPro"/>
</dbReference>
<feature type="domain" description="HTH marR-type" evidence="1">
    <location>
        <begin position="44"/>
        <end position="179"/>
    </location>
</feature>
<name>A0A9W6MCP9_9ACTN</name>
<proteinExistence type="predicted"/>
<dbReference type="Proteomes" id="UP001143474">
    <property type="component" value="Unassembled WGS sequence"/>
</dbReference>
<dbReference type="AlphaFoldDB" id="A0A9W6MCP9"/>
<dbReference type="PANTHER" id="PTHR33164:SF104">
    <property type="entry name" value="TRANSCRIPTIONAL REGULATORY PROTEIN"/>
    <property type="match status" value="1"/>
</dbReference>
<dbReference type="PRINTS" id="PR00598">
    <property type="entry name" value="HTHMARR"/>
</dbReference>
<reference evidence="2" key="2">
    <citation type="submission" date="2023-01" db="EMBL/GenBank/DDBJ databases">
        <authorList>
            <person name="Sun Q."/>
            <person name="Evtushenko L."/>
        </authorList>
    </citation>
    <scope>NUCLEOTIDE SEQUENCE</scope>
    <source>
        <strain evidence="2">VKM Ac-2007</strain>
    </source>
</reference>
<dbReference type="Gene3D" id="1.10.10.10">
    <property type="entry name" value="Winged helix-like DNA-binding domain superfamily/Winged helix DNA-binding domain"/>
    <property type="match status" value="1"/>
</dbReference>
<dbReference type="EMBL" id="BSEV01000005">
    <property type="protein sequence ID" value="GLK09684.1"/>
    <property type="molecule type" value="Genomic_DNA"/>
</dbReference>
<comment type="caution">
    <text evidence="2">The sequence shown here is derived from an EMBL/GenBank/DDBJ whole genome shotgun (WGS) entry which is preliminary data.</text>
</comment>
<dbReference type="GO" id="GO:0006950">
    <property type="term" value="P:response to stress"/>
    <property type="evidence" value="ECO:0007669"/>
    <property type="project" value="TreeGrafter"/>
</dbReference>
<dbReference type="InterPro" id="IPR036390">
    <property type="entry name" value="WH_DNA-bd_sf"/>
</dbReference>
<reference evidence="2" key="1">
    <citation type="journal article" date="2014" name="Int. J. Syst. Evol. Microbiol.">
        <title>Complete genome sequence of Corynebacterium casei LMG S-19264T (=DSM 44701T), isolated from a smear-ripened cheese.</title>
        <authorList>
            <consortium name="US DOE Joint Genome Institute (JGI-PGF)"/>
            <person name="Walter F."/>
            <person name="Albersmeier A."/>
            <person name="Kalinowski J."/>
            <person name="Ruckert C."/>
        </authorList>
    </citation>
    <scope>NUCLEOTIDE SEQUENCE</scope>
    <source>
        <strain evidence="2">VKM Ac-2007</strain>
    </source>
</reference>
<organism evidence="2 3">
    <name type="scientific">Streptosporangium carneum</name>
    <dbReference type="NCBI Taxonomy" id="47481"/>
    <lineage>
        <taxon>Bacteria</taxon>
        <taxon>Bacillati</taxon>
        <taxon>Actinomycetota</taxon>
        <taxon>Actinomycetes</taxon>
        <taxon>Streptosporangiales</taxon>
        <taxon>Streptosporangiaceae</taxon>
        <taxon>Streptosporangium</taxon>
    </lineage>
</organism>
<dbReference type="Pfam" id="PF12802">
    <property type="entry name" value="MarR_2"/>
    <property type="match status" value="1"/>
</dbReference>
<accession>A0A9W6MCP9</accession>
<keyword evidence="3" id="KW-1185">Reference proteome</keyword>
<dbReference type="PROSITE" id="PS50995">
    <property type="entry name" value="HTH_MARR_2"/>
    <property type="match status" value="1"/>
</dbReference>
<dbReference type="PANTHER" id="PTHR33164">
    <property type="entry name" value="TRANSCRIPTIONAL REGULATOR, MARR FAMILY"/>
    <property type="match status" value="1"/>
</dbReference>
<dbReference type="InterPro" id="IPR000835">
    <property type="entry name" value="HTH_MarR-typ"/>
</dbReference>
<gene>
    <name evidence="2" type="ORF">GCM10017600_30900</name>
</gene>